<dbReference type="RefSeq" id="WP_166846420.1">
    <property type="nucleotide sequence ID" value="NZ_JAAONY010000002.1"/>
</dbReference>
<keyword evidence="1" id="KW-0805">Transcription regulation</keyword>
<dbReference type="PANTHER" id="PTHR30055">
    <property type="entry name" value="HTH-TYPE TRANSCRIPTIONAL REGULATOR RUTR"/>
    <property type="match status" value="1"/>
</dbReference>
<dbReference type="InterPro" id="IPR023772">
    <property type="entry name" value="DNA-bd_HTH_TetR-type_CS"/>
</dbReference>
<comment type="caution">
    <text evidence="6">The sequence shown here is derived from an EMBL/GenBank/DDBJ whole genome shotgun (WGS) entry which is preliminary data.</text>
</comment>
<dbReference type="Proteomes" id="UP000528457">
    <property type="component" value="Unassembled WGS sequence"/>
</dbReference>
<feature type="DNA-binding region" description="H-T-H motif" evidence="4">
    <location>
        <begin position="38"/>
        <end position="57"/>
    </location>
</feature>
<evidence type="ECO:0000256" key="4">
    <source>
        <dbReference type="PROSITE-ProRule" id="PRU00335"/>
    </source>
</evidence>
<dbReference type="SUPFAM" id="SSF46689">
    <property type="entry name" value="Homeodomain-like"/>
    <property type="match status" value="1"/>
</dbReference>
<dbReference type="InterPro" id="IPR009057">
    <property type="entry name" value="Homeodomain-like_sf"/>
</dbReference>
<sequence length="208" mass="24238">MNTALKKKPSQKRSQERVGKILRSCSKLLEEDGLQGLTMPKLAKAAEVSVGSLYQYFDNKQAVMQALYEDYLAALRYQITDFLKNIEQHPHWKEGIAHLLERVFKAEQEGGPLAEINQALKLYPELEALDQRHSEEVSELMIQALKHYRFPGTKTQLKELVFFSYSINIGTWSYRTRYHNARQLKQSNRWELLANIAVLEDYLESFKQ</sequence>
<dbReference type="InterPro" id="IPR050109">
    <property type="entry name" value="HTH-type_TetR-like_transc_reg"/>
</dbReference>
<organism evidence="6 7">
    <name type="scientific">Pseudoteredinibacter isoporae</name>
    <dbReference type="NCBI Taxonomy" id="570281"/>
    <lineage>
        <taxon>Bacteria</taxon>
        <taxon>Pseudomonadati</taxon>
        <taxon>Pseudomonadota</taxon>
        <taxon>Gammaproteobacteria</taxon>
        <taxon>Cellvibrionales</taxon>
        <taxon>Cellvibrionaceae</taxon>
        <taxon>Pseudoteredinibacter</taxon>
    </lineage>
</organism>
<protein>
    <submittedName>
        <fullName evidence="6">AcrR family transcriptional regulator</fullName>
    </submittedName>
</protein>
<dbReference type="InParanoid" id="A0A7X0MW94"/>
<dbReference type="PANTHER" id="PTHR30055:SF234">
    <property type="entry name" value="HTH-TYPE TRANSCRIPTIONAL REGULATOR BETI"/>
    <property type="match status" value="1"/>
</dbReference>
<evidence type="ECO:0000313" key="7">
    <source>
        <dbReference type="Proteomes" id="UP000528457"/>
    </source>
</evidence>
<accession>A0A7X0MW94</accession>
<dbReference type="Pfam" id="PF00440">
    <property type="entry name" value="TetR_N"/>
    <property type="match status" value="1"/>
</dbReference>
<reference evidence="6 7" key="1">
    <citation type="submission" date="2020-08" db="EMBL/GenBank/DDBJ databases">
        <title>Genomic Encyclopedia of Type Strains, Phase IV (KMG-IV): sequencing the most valuable type-strain genomes for metagenomic binning, comparative biology and taxonomic classification.</title>
        <authorList>
            <person name="Goeker M."/>
        </authorList>
    </citation>
    <scope>NUCLEOTIDE SEQUENCE [LARGE SCALE GENOMIC DNA]</scope>
    <source>
        <strain evidence="6 7">DSM 22368</strain>
    </source>
</reference>
<gene>
    <name evidence="6" type="ORF">HNR48_002513</name>
</gene>
<dbReference type="PROSITE" id="PS01081">
    <property type="entry name" value="HTH_TETR_1"/>
    <property type="match status" value="1"/>
</dbReference>
<dbReference type="PROSITE" id="PS50977">
    <property type="entry name" value="HTH_TETR_2"/>
    <property type="match status" value="1"/>
</dbReference>
<evidence type="ECO:0000313" key="6">
    <source>
        <dbReference type="EMBL" id="MBB6522228.1"/>
    </source>
</evidence>
<dbReference type="GO" id="GO:0000976">
    <property type="term" value="F:transcription cis-regulatory region binding"/>
    <property type="evidence" value="ECO:0007669"/>
    <property type="project" value="TreeGrafter"/>
</dbReference>
<evidence type="ECO:0000256" key="1">
    <source>
        <dbReference type="ARBA" id="ARBA00023015"/>
    </source>
</evidence>
<evidence type="ECO:0000259" key="5">
    <source>
        <dbReference type="PROSITE" id="PS50977"/>
    </source>
</evidence>
<dbReference type="EMBL" id="JACHHT010000002">
    <property type="protein sequence ID" value="MBB6522228.1"/>
    <property type="molecule type" value="Genomic_DNA"/>
</dbReference>
<dbReference type="Gene3D" id="1.10.357.10">
    <property type="entry name" value="Tetracycline Repressor, domain 2"/>
    <property type="match status" value="1"/>
</dbReference>
<dbReference type="AlphaFoldDB" id="A0A7X0MW94"/>
<evidence type="ECO:0000256" key="3">
    <source>
        <dbReference type="ARBA" id="ARBA00023163"/>
    </source>
</evidence>
<evidence type="ECO:0000256" key="2">
    <source>
        <dbReference type="ARBA" id="ARBA00023125"/>
    </source>
</evidence>
<keyword evidence="7" id="KW-1185">Reference proteome</keyword>
<feature type="domain" description="HTH tetR-type" evidence="5">
    <location>
        <begin position="15"/>
        <end position="75"/>
    </location>
</feature>
<dbReference type="GO" id="GO:0003700">
    <property type="term" value="F:DNA-binding transcription factor activity"/>
    <property type="evidence" value="ECO:0007669"/>
    <property type="project" value="TreeGrafter"/>
</dbReference>
<keyword evidence="3" id="KW-0804">Transcription</keyword>
<dbReference type="PRINTS" id="PR00455">
    <property type="entry name" value="HTHTETR"/>
</dbReference>
<keyword evidence="2 4" id="KW-0238">DNA-binding</keyword>
<dbReference type="InterPro" id="IPR001647">
    <property type="entry name" value="HTH_TetR"/>
</dbReference>
<proteinExistence type="predicted"/>
<name>A0A7X0MW94_9GAMM</name>